<keyword evidence="1" id="KW-0812">Transmembrane</keyword>
<name>A0A844YDG1_9SPHN</name>
<keyword evidence="3" id="KW-0482">Metalloprotease</keyword>
<dbReference type="GO" id="GO:0008237">
    <property type="term" value="F:metallopeptidase activity"/>
    <property type="evidence" value="ECO:0007669"/>
    <property type="project" value="UniProtKB-KW"/>
</dbReference>
<dbReference type="GO" id="GO:0080120">
    <property type="term" value="P:CAAX-box protein maturation"/>
    <property type="evidence" value="ECO:0007669"/>
    <property type="project" value="UniProtKB-ARBA"/>
</dbReference>
<sequence length="199" mass="21846">MTQRTILMAQTFQTIAFTALGAGLWYWSGRPLEDFLHLNFREAMLGLLLAGVMILVAYAAFRTFPRMSEKLVRSQAGTYDFLRNRLSFPAVVWIAICAGVNEEALFRAGLQTLAGDYIGPVLAILASSALFALVHLAKPVVSAIIFAIGILFGVIYEATGSLLIVMIGHAVYDIFALAYLQDELHRLRVFDDEAEPAAS</sequence>
<dbReference type="EMBL" id="WTYN01000001">
    <property type="protein sequence ID" value="MXO61643.1"/>
    <property type="molecule type" value="Genomic_DNA"/>
</dbReference>
<dbReference type="GO" id="GO:0004175">
    <property type="term" value="F:endopeptidase activity"/>
    <property type="evidence" value="ECO:0007669"/>
    <property type="project" value="UniProtKB-ARBA"/>
</dbReference>
<dbReference type="GO" id="GO:0006508">
    <property type="term" value="P:proteolysis"/>
    <property type="evidence" value="ECO:0007669"/>
    <property type="project" value="UniProtKB-KW"/>
</dbReference>
<dbReference type="Pfam" id="PF02517">
    <property type="entry name" value="Rce1-like"/>
    <property type="match status" value="1"/>
</dbReference>
<feature type="transmembrane region" description="Helical" evidence="1">
    <location>
        <begin position="7"/>
        <end position="28"/>
    </location>
</feature>
<reference evidence="3 4" key="1">
    <citation type="submission" date="2019-12" db="EMBL/GenBank/DDBJ databases">
        <title>Genomic-based taxomic classification of the family Erythrobacteraceae.</title>
        <authorList>
            <person name="Xu L."/>
        </authorList>
    </citation>
    <scope>NUCLEOTIDE SEQUENCE [LARGE SCALE GENOMIC DNA]</scope>
    <source>
        <strain evidence="3 4">MCCC 1A09965</strain>
    </source>
</reference>
<dbReference type="Proteomes" id="UP000445582">
    <property type="component" value="Unassembled WGS sequence"/>
</dbReference>
<dbReference type="InterPro" id="IPR003675">
    <property type="entry name" value="Rce1/LyrA-like_dom"/>
</dbReference>
<feature type="transmembrane region" description="Helical" evidence="1">
    <location>
        <begin position="43"/>
        <end position="61"/>
    </location>
</feature>
<evidence type="ECO:0000313" key="4">
    <source>
        <dbReference type="Proteomes" id="UP000445582"/>
    </source>
</evidence>
<keyword evidence="1" id="KW-0472">Membrane</keyword>
<accession>A0A844YDG1</accession>
<feature type="domain" description="CAAX prenyl protease 2/Lysostaphin resistance protein A-like" evidence="2">
    <location>
        <begin position="87"/>
        <end position="174"/>
    </location>
</feature>
<keyword evidence="4" id="KW-1185">Reference proteome</keyword>
<keyword evidence="3" id="KW-0645">Protease</keyword>
<protein>
    <submittedName>
        <fullName evidence="3">CPBP family intramembrane metalloprotease</fullName>
    </submittedName>
</protein>
<keyword evidence="3" id="KW-0378">Hydrolase</keyword>
<comment type="caution">
    <text evidence="3">The sequence shown here is derived from an EMBL/GenBank/DDBJ whole genome shotgun (WGS) entry which is preliminary data.</text>
</comment>
<feature type="transmembrane region" description="Helical" evidence="1">
    <location>
        <begin position="140"/>
        <end position="156"/>
    </location>
</feature>
<dbReference type="AlphaFoldDB" id="A0A844YDG1"/>
<proteinExistence type="predicted"/>
<evidence type="ECO:0000313" key="3">
    <source>
        <dbReference type="EMBL" id="MXO61643.1"/>
    </source>
</evidence>
<gene>
    <name evidence="3" type="ORF">GRI48_01335</name>
</gene>
<feature type="transmembrane region" description="Helical" evidence="1">
    <location>
        <begin position="82"/>
        <end position="101"/>
    </location>
</feature>
<feature type="transmembrane region" description="Helical" evidence="1">
    <location>
        <begin position="113"/>
        <end position="133"/>
    </location>
</feature>
<evidence type="ECO:0000256" key="1">
    <source>
        <dbReference type="SAM" id="Phobius"/>
    </source>
</evidence>
<organism evidence="3 4">
    <name type="scientific">Qipengyuania oceanensis</name>
    <dbReference type="NCBI Taxonomy" id="1463597"/>
    <lineage>
        <taxon>Bacteria</taxon>
        <taxon>Pseudomonadati</taxon>
        <taxon>Pseudomonadota</taxon>
        <taxon>Alphaproteobacteria</taxon>
        <taxon>Sphingomonadales</taxon>
        <taxon>Erythrobacteraceae</taxon>
        <taxon>Qipengyuania</taxon>
    </lineage>
</organism>
<keyword evidence="1" id="KW-1133">Transmembrane helix</keyword>
<dbReference type="OrthoDB" id="118729at2"/>
<evidence type="ECO:0000259" key="2">
    <source>
        <dbReference type="Pfam" id="PF02517"/>
    </source>
</evidence>